<dbReference type="SUPFAM" id="SSF53807">
    <property type="entry name" value="Helical backbone' metal receptor"/>
    <property type="match status" value="1"/>
</dbReference>
<dbReference type="EMBL" id="OUNR01000022">
    <property type="protein sequence ID" value="SPP66806.1"/>
    <property type="molecule type" value="Genomic_DNA"/>
</dbReference>
<dbReference type="OrthoDB" id="9787772at2"/>
<name>A0A330LCT8_9BACT</name>
<dbReference type="AlphaFoldDB" id="A0A330LCT8"/>
<evidence type="ECO:0000313" key="3">
    <source>
        <dbReference type="Proteomes" id="UP000248168"/>
    </source>
</evidence>
<accession>A0A330LCT8</accession>
<feature type="domain" description="Fe/B12 periplasmic-binding" evidence="1">
    <location>
        <begin position="2"/>
        <end position="288"/>
    </location>
</feature>
<dbReference type="Proteomes" id="UP000248168">
    <property type="component" value="Unassembled WGS sequence"/>
</dbReference>
<dbReference type="PROSITE" id="PS50983">
    <property type="entry name" value="FE_B12_PBP"/>
    <property type="match status" value="1"/>
</dbReference>
<dbReference type="RefSeq" id="WP_121990923.1">
    <property type="nucleotide sequence ID" value="NZ_OUNR01000022.1"/>
</dbReference>
<keyword evidence="3" id="KW-1185">Reference proteome</keyword>
<protein>
    <submittedName>
        <fullName evidence="2">ABC-type transport system periplasmic binding protein</fullName>
    </submittedName>
</protein>
<evidence type="ECO:0000313" key="2">
    <source>
        <dbReference type="EMBL" id="SPP66806.1"/>
    </source>
</evidence>
<dbReference type="Gene3D" id="3.40.50.1980">
    <property type="entry name" value="Nitrogenase molybdenum iron protein domain"/>
    <property type="match status" value="2"/>
</dbReference>
<dbReference type="CDD" id="cd01144">
    <property type="entry name" value="BtuF"/>
    <property type="match status" value="1"/>
</dbReference>
<dbReference type="InterPro" id="IPR002491">
    <property type="entry name" value="ABC_transptr_periplasmic_BD"/>
</dbReference>
<sequence>MRICSLVPGATEVVAALDLADQLVAVSHECDYPESVRHVPSVVEPMLDQHTLSSDAIDQAVKQLVSTGQRLYRLNEQRLLAARPDVILTQDLCHVCAVTPDQLTQAITALPSAPQLVTLNPTSMEDMLRDIERIAQAVGAPDRGHQLLQSLRGRLDRVSAAIRPTRPRVVCLEWLDPLYIAGHWVPEMVALAGGEDVLGRRDHPSRETTWQEVTDANPDILLIMPCGYSVQRTLDELSRLQHTNPPWSAQLARWPQTYVLDANSYFSRPGPRLVDGVELLAAILHPGPSHHLNPAAAVRLTTAALSVESRA</sequence>
<dbReference type="InParanoid" id="A0A330LCT8"/>
<dbReference type="InterPro" id="IPR051030">
    <property type="entry name" value="Vitamin_B12-ABC_binding"/>
</dbReference>
<evidence type="ECO:0000259" key="1">
    <source>
        <dbReference type="PROSITE" id="PS50983"/>
    </source>
</evidence>
<proteinExistence type="predicted"/>
<gene>
    <name evidence="2" type="ORF">NITLEN_90061</name>
</gene>
<dbReference type="Pfam" id="PF01497">
    <property type="entry name" value="Peripla_BP_2"/>
    <property type="match status" value="1"/>
</dbReference>
<reference evidence="3" key="1">
    <citation type="submission" date="2018-04" db="EMBL/GenBank/DDBJ databases">
        <authorList>
            <person name="Lucker S."/>
            <person name="Sakoula D."/>
        </authorList>
    </citation>
    <scope>NUCLEOTIDE SEQUENCE [LARGE SCALE GENOMIC DNA]</scope>
</reference>
<dbReference type="PANTHER" id="PTHR42860">
    <property type="entry name" value="VITAMIN B12-BINDING PROTEIN"/>
    <property type="match status" value="1"/>
</dbReference>
<dbReference type="PANTHER" id="PTHR42860:SF1">
    <property type="entry name" value="VITAMIN B12-BINDING PROTEIN"/>
    <property type="match status" value="1"/>
</dbReference>
<organism evidence="2 3">
    <name type="scientific">Nitrospira lenta</name>
    <dbReference type="NCBI Taxonomy" id="1436998"/>
    <lineage>
        <taxon>Bacteria</taxon>
        <taxon>Pseudomonadati</taxon>
        <taxon>Nitrospirota</taxon>
        <taxon>Nitrospiria</taxon>
        <taxon>Nitrospirales</taxon>
        <taxon>Nitrospiraceae</taxon>
        <taxon>Nitrospira</taxon>
    </lineage>
</organism>